<sequence>MAGVSAQLRHLTVEQLVERLRPYAEKRADLLVPPTLWWHDDEIPLSQLEPMLVCVREDGNVLQGKRPERECWHRHHANSLRACAHMMGACLR</sequence>
<protein>
    <submittedName>
        <fullName evidence="1">Uncharacterized protein</fullName>
    </submittedName>
</protein>
<dbReference type="EMBL" id="BAAAQD010000006">
    <property type="protein sequence ID" value="GAA1518690.1"/>
    <property type="molecule type" value="Genomic_DNA"/>
</dbReference>
<comment type="caution">
    <text evidence="1">The sequence shown here is derived from an EMBL/GenBank/DDBJ whole genome shotgun (WGS) entry which is preliminary data.</text>
</comment>
<gene>
    <name evidence="1" type="ORF">GCM10009827_037370</name>
</gene>
<reference evidence="1 2" key="1">
    <citation type="journal article" date="2019" name="Int. J. Syst. Evol. Microbiol.">
        <title>The Global Catalogue of Microorganisms (GCM) 10K type strain sequencing project: providing services to taxonomists for standard genome sequencing and annotation.</title>
        <authorList>
            <consortium name="The Broad Institute Genomics Platform"/>
            <consortium name="The Broad Institute Genome Sequencing Center for Infectious Disease"/>
            <person name="Wu L."/>
            <person name="Ma J."/>
        </authorList>
    </citation>
    <scope>NUCLEOTIDE SEQUENCE [LARGE SCALE GENOMIC DNA]</scope>
    <source>
        <strain evidence="1 2">JCM 15933</strain>
    </source>
</reference>
<proteinExistence type="predicted"/>
<keyword evidence="2" id="KW-1185">Reference proteome</keyword>
<evidence type="ECO:0000313" key="1">
    <source>
        <dbReference type="EMBL" id="GAA1518690.1"/>
    </source>
</evidence>
<dbReference type="Proteomes" id="UP001501470">
    <property type="component" value="Unassembled WGS sequence"/>
</dbReference>
<evidence type="ECO:0000313" key="2">
    <source>
        <dbReference type="Proteomes" id="UP001501470"/>
    </source>
</evidence>
<accession>A0ABN2AHE0</accession>
<organism evidence="1 2">
    <name type="scientific">Dactylosporangium maewongense</name>
    <dbReference type="NCBI Taxonomy" id="634393"/>
    <lineage>
        <taxon>Bacteria</taxon>
        <taxon>Bacillati</taxon>
        <taxon>Actinomycetota</taxon>
        <taxon>Actinomycetes</taxon>
        <taxon>Micromonosporales</taxon>
        <taxon>Micromonosporaceae</taxon>
        <taxon>Dactylosporangium</taxon>
    </lineage>
</organism>
<name>A0ABN2AHE0_9ACTN</name>